<accession>A0ABR9GGE3</accession>
<keyword evidence="2" id="KW-0560">Oxidoreductase</keyword>
<dbReference type="PRINTS" id="PR00081">
    <property type="entry name" value="GDHRDH"/>
</dbReference>
<keyword evidence="4" id="KW-1185">Reference proteome</keyword>
<sequence>MPQVGRLPDLACLLLADAFILFDKGLVTGFDSKGRNVADRLKDKVAIITGGAAGFGEGMARRFAEEGAKIVVADLNAREAERVASEIGNGAIAVTTDVSQRVEFDELVYAAKSAFGRIDIMVNNAGYTHRNGDLVDVEEDVFDLITAVNMKAIYHAARAVVPIMERQGGGSILTTASTAGLRPRPGLTWYNASKGWAITATKSMAVELAPKNIRVNCLCPVAGETGMLEKFMGKDTPEIREKFKASIPLGRFSTPLDIANAALFLVSDEASLITGVAMEVDGGRCI</sequence>
<evidence type="ECO:0000256" key="1">
    <source>
        <dbReference type="ARBA" id="ARBA00006484"/>
    </source>
</evidence>
<comment type="caution">
    <text evidence="3">The sequence shown here is derived from an EMBL/GenBank/DDBJ whole genome shotgun (WGS) entry which is preliminary data.</text>
</comment>
<dbReference type="NCBIfam" id="NF005559">
    <property type="entry name" value="PRK07231.1"/>
    <property type="match status" value="1"/>
</dbReference>
<dbReference type="PANTHER" id="PTHR43639:SF1">
    <property type="entry name" value="SHORT-CHAIN DEHYDROGENASE_REDUCTASE FAMILY PROTEIN"/>
    <property type="match status" value="1"/>
</dbReference>
<evidence type="ECO:0000313" key="4">
    <source>
        <dbReference type="Proteomes" id="UP000598227"/>
    </source>
</evidence>
<dbReference type="CDD" id="cd05345">
    <property type="entry name" value="BKR_3_SDR_c"/>
    <property type="match status" value="1"/>
</dbReference>
<comment type="similarity">
    <text evidence="1">Belongs to the short-chain dehydrogenases/reductases (SDR) family.</text>
</comment>
<dbReference type="EMBL" id="JACZEP010000001">
    <property type="protein sequence ID" value="MBE1202691.1"/>
    <property type="molecule type" value="Genomic_DNA"/>
</dbReference>
<dbReference type="SUPFAM" id="SSF51735">
    <property type="entry name" value="NAD(P)-binding Rossmann-fold domains"/>
    <property type="match status" value="1"/>
</dbReference>
<proteinExistence type="inferred from homology"/>
<evidence type="ECO:0000313" key="3">
    <source>
        <dbReference type="EMBL" id="MBE1202691.1"/>
    </source>
</evidence>
<name>A0ABR9GGE3_9HYPH</name>
<protein>
    <submittedName>
        <fullName evidence="3">SDR family oxidoreductase</fullName>
    </submittedName>
</protein>
<gene>
    <name evidence="3" type="ORF">IHE39_00125</name>
</gene>
<dbReference type="InterPro" id="IPR036291">
    <property type="entry name" value="NAD(P)-bd_dom_sf"/>
</dbReference>
<dbReference type="Gene3D" id="3.40.50.720">
    <property type="entry name" value="NAD(P)-binding Rossmann-like Domain"/>
    <property type="match status" value="1"/>
</dbReference>
<organism evidence="3 4">
    <name type="scientific">Aminobacter carboxidus</name>
    <dbReference type="NCBI Taxonomy" id="376165"/>
    <lineage>
        <taxon>Bacteria</taxon>
        <taxon>Pseudomonadati</taxon>
        <taxon>Pseudomonadota</taxon>
        <taxon>Alphaproteobacteria</taxon>
        <taxon>Hyphomicrobiales</taxon>
        <taxon>Phyllobacteriaceae</taxon>
        <taxon>Aminobacter</taxon>
    </lineage>
</organism>
<dbReference type="InterPro" id="IPR002347">
    <property type="entry name" value="SDR_fam"/>
</dbReference>
<dbReference type="Pfam" id="PF13561">
    <property type="entry name" value="adh_short_C2"/>
    <property type="match status" value="1"/>
</dbReference>
<evidence type="ECO:0000256" key="2">
    <source>
        <dbReference type="ARBA" id="ARBA00023002"/>
    </source>
</evidence>
<dbReference type="Proteomes" id="UP000598227">
    <property type="component" value="Unassembled WGS sequence"/>
</dbReference>
<reference evidence="3 4" key="1">
    <citation type="submission" date="2020-09" db="EMBL/GenBank/DDBJ databases">
        <title>Draft Genome Sequence of Aminobacter carboxidus type strain DSM 1086, a soil Gram-negative carboxydobacterium.</title>
        <authorList>
            <person name="Turrini P."/>
            <person name="Tescari M."/>
            <person name="Artuso I."/>
            <person name="Lugli G.A."/>
            <person name="Frangipani E."/>
            <person name="Ventura M."/>
            <person name="Visca P."/>
        </authorList>
    </citation>
    <scope>NUCLEOTIDE SEQUENCE [LARGE SCALE GENOMIC DNA]</scope>
    <source>
        <strain evidence="3 4">DSM 1086</strain>
    </source>
</reference>
<dbReference type="PANTHER" id="PTHR43639">
    <property type="entry name" value="OXIDOREDUCTASE, SHORT-CHAIN DEHYDROGENASE/REDUCTASE FAMILY (AFU_ORTHOLOGUE AFUA_5G02870)"/>
    <property type="match status" value="1"/>
</dbReference>
<dbReference type="PRINTS" id="PR00080">
    <property type="entry name" value="SDRFAMILY"/>
</dbReference>